<evidence type="ECO:0000313" key="3">
    <source>
        <dbReference type="Proteomes" id="UP000027178"/>
    </source>
</evidence>
<proteinExistence type="predicted"/>
<dbReference type="Proteomes" id="UP000027178">
    <property type="component" value="Unassembled WGS sequence"/>
</dbReference>
<dbReference type="OrthoDB" id="4557382at2"/>
<keyword evidence="3" id="KW-1185">Reference proteome</keyword>
<organism evidence="2 3">
    <name type="scientific">Kitasatospora cheerisanensis KCTC 2395</name>
    <dbReference type="NCBI Taxonomy" id="1348663"/>
    <lineage>
        <taxon>Bacteria</taxon>
        <taxon>Bacillati</taxon>
        <taxon>Actinomycetota</taxon>
        <taxon>Actinomycetes</taxon>
        <taxon>Kitasatosporales</taxon>
        <taxon>Streptomycetaceae</taxon>
        <taxon>Kitasatospora</taxon>
    </lineage>
</organism>
<comment type="caution">
    <text evidence="2">The sequence shown here is derived from an EMBL/GenBank/DDBJ whole genome shotgun (WGS) entry which is preliminary data.</text>
</comment>
<reference evidence="2 3" key="1">
    <citation type="submission" date="2014-05" db="EMBL/GenBank/DDBJ databases">
        <title>Draft Genome Sequence of Kitasatospora cheerisanensis KCTC 2395.</title>
        <authorList>
            <person name="Nam D.H."/>
        </authorList>
    </citation>
    <scope>NUCLEOTIDE SEQUENCE [LARGE SCALE GENOMIC DNA]</scope>
    <source>
        <strain evidence="2 3">KCTC 2395</strain>
    </source>
</reference>
<dbReference type="HOGENOM" id="CLU_134220_0_0_11"/>
<sequence length="116" mass="11330">MTALLVANAVAALLGAGFGVAGAVRPGLVLAADQPVTAGTHLYARAYAARALPLGIATALVLAAGPRDAAWPLVVVAGLAQVGDSAIGIRERNPGMAIGAGAAAALHLATACWLTR</sequence>
<keyword evidence="1" id="KW-0812">Transmembrane</keyword>
<evidence type="ECO:0000313" key="2">
    <source>
        <dbReference type="EMBL" id="KDN81763.1"/>
    </source>
</evidence>
<dbReference type="PATRIC" id="fig|1348663.4.peg.6273"/>
<dbReference type="eggNOG" id="ENOG5033AVY">
    <property type="taxonomic scope" value="Bacteria"/>
</dbReference>
<keyword evidence="1" id="KW-1133">Transmembrane helix</keyword>
<evidence type="ECO:0008006" key="4">
    <source>
        <dbReference type="Google" id="ProtNLM"/>
    </source>
</evidence>
<feature type="transmembrane region" description="Helical" evidence="1">
    <location>
        <begin position="47"/>
        <end position="64"/>
    </location>
</feature>
<dbReference type="RefSeq" id="WP_051653618.1">
    <property type="nucleotide sequence ID" value="NZ_KK853997.1"/>
</dbReference>
<keyword evidence="1" id="KW-0472">Membrane</keyword>
<dbReference type="EMBL" id="JNBY01000131">
    <property type="protein sequence ID" value="KDN81763.1"/>
    <property type="molecule type" value="Genomic_DNA"/>
</dbReference>
<gene>
    <name evidence="2" type="ORF">KCH_64830</name>
</gene>
<evidence type="ECO:0000256" key="1">
    <source>
        <dbReference type="SAM" id="Phobius"/>
    </source>
</evidence>
<protein>
    <recommendedName>
        <fullName evidence="4">DUF4267 domain-containing protein</fullName>
    </recommendedName>
</protein>
<dbReference type="AlphaFoldDB" id="A0A066YJX2"/>
<accession>A0A066YJX2</accession>
<name>A0A066YJX2_9ACTN</name>